<name>A0ABR1J590_9AGAR</name>
<proteinExistence type="predicted"/>
<evidence type="ECO:0000313" key="1">
    <source>
        <dbReference type="EMBL" id="KAK7450559.1"/>
    </source>
</evidence>
<organism evidence="1 2">
    <name type="scientific">Marasmiellus scandens</name>
    <dbReference type="NCBI Taxonomy" id="2682957"/>
    <lineage>
        <taxon>Eukaryota</taxon>
        <taxon>Fungi</taxon>
        <taxon>Dikarya</taxon>
        <taxon>Basidiomycota</taxon>
        <taxon>Agaricomycotina</taxon>
        <taxon>Agaricomycetes</taxon>
        <taxon>Agaricomycetidae</taxon>
        <taxon>Agaricales</taxon>
        <taxon>Marasmiineae</taxon>
        <taxon>Omphalotaceae</taxon>
        <taxon>Marasmiellus</taxon>
    </lineage>
</organism>
<sequence>MGIERFLYTTLFAIVSFSNLALSQLSIPYTIQHIAILPRITEFTTFPVIEHISASWSIVQANGVILPFTFSNAVSTIELMEGTVAAASNKVLDVLSTNILFTFTSTTFSLRSSLPTGSYHLRVNSVVNTTIGSDTTIQHLSARGVDFHWTLPAIVGCGPGLEPDPFTPIPSITSPAWTSFMILKPPAGGNFPLLNSSFILTSWNWRNNDNADGNGISSLSIQAIKATDGSVVGAPIKVTKPGGSLALNPVTMGMQAKHAYKLRVKYINNFQDGVVSPGKVVTYTSDEFNILASDVNPNVDCPAH</sequence>
<dbReference type="Proteomes" id="UP001498398">
    <property type="component" value="Unassembled WGS sequence"/>
</dbReference>
<evidence type="ECO:0000313" key="2">
    <source>
        <dbReference type="Proteomes" id="UP001498398"/>
    </source>
</evidence>
<gene>
    <name evidence="1" type="ORF">VKT23_012868</name>
</gene>
<reference evidence="1 2" key="1">
    <citation type="submission" date="2024-01" db="EMBL/GenBank/DDBJ databases">
        <title>A draft genome for the cacao thread blight pathogen Marasmiellus scandens.</title>
        <authorList>
            <person name="Baruah I.K."/>
            <person name="Leung J."/>
            <person name="Bukari Y."/>
            <person name="Amoako-Attah I."/>
            <person name="Meinhardt L.W."/>
            <person name="Bailey B.A."/>
            <person name="Cohen S.P."/>
        </authorList>
    </citation>
    <scope>NUCLEOTIDE SEQUENCE [LARGE SCALE GENOMIC DNA]</scope>
    <source>
        <strain evidence="1 2">GH-19</strain>
    </source>
</reference>
<accession>A0ABR1J590</accession>
<comment type="caution">
    <text evidence="1">The sequence shown here is derived from an EMBL/GenBank/DDBJ whole genome shotgun (WGS) entry which is preliminary data.</text>
</comment>
<keyword evidence="2" id="KW-1185">Reference proteome</keyword>
<protein>
    <submittedName>
        <fullName evidence="1">Uncharacterized protein</fullName>
    </submittedName>
</protein>
<dbReference type="EMBL" id="JBANRG010000033">
    <property type="protein sequence ID" value="KAK7450559.1"/>
    <property type="molecule type" value="Genomic_DNA"/>
</dbReference>